<sequence length="177" mass="19669">MSYEQARFDQIVPDATPPDSLPKDRLTLPGGMGLVLYDGPEGVLAFDWMQWGKPDAAGSDEILIDSTVRLSELGKSSRSLRRLAQRRCIVPLTRYSVPVRDGEIWTHRWVTPLNDHITCAAALWVADGRQKPRFSIVTEEDESGTTPLLLSEGDLLNWLRAPAKALGGMTRAGRTQR</sequence>
<reference evidence="2 3" key="1">
    <citation type="submission" date="2020-08" db="EMBL/GenBank/DDBJ databases">
        <title>Exploring microbial biodiversity for novel pathways involved in the catabolism of aromatic compounds derived from lignin.</title>
        <authorList>
            <person name="Elkins J."/>
        </authorList>
    </citation>
    <scope>NUCLEOTIDE SEQUENCE [LARGE SCALE GENOMIC DNA]</scope>
    <source>
        <strain evidence="2 3">B1D3A</strain>
    </source>
</reference>
<keyword evidence="3" id="KW-1185">Reference proteome</keyword>
<accession>A0ABR6NCK5</accession>
<gene>
    <name evidence="2" type="ORF">HNP60_000976</name>
</gene>
<evidence type="ECO:0000313" key="3">
    <source>
        <dbReference type="Proteomes" id="UP001138540"/>
    </source>
</evidence>
<organism evidence="2 3">
    <name type="scientific">Sphingobium lignivorans</name>
    <dbReference type="NCBI Taxonomy" id="2735886"/>
    <lineage>
        <taxon>Bacteria</taxon>
        <taxon>Pseudomonadati</taxon>
        <taxon>Pseudomonadota</taxon>
        <taxon>Alphaproteobacteria</taxon>
        <taxon>Sphingomonadales</taxon>
        <taxon>Sphingomonadaceae</taxon>
        <taxon>Sphingobium</taxon>
    </lineage>
</organism>
<dbReference type="InterPro" id="IPR036590">
    <property type="entry name" value="SRAP-like"/>
</dbReference>
<dbReference type="Gene3D" id="3.90.1680.10">
    <property type="entry name" value="SOS response associated peptidase-like"/>
    <property type="match status" value="1"/>
</dbReference>
<name>A0ABR6NCK5_9SPHN</name>
<proteinExistence type="predicted"/>
<protein>
    <submittedName>
        <fullName evidence="2">SOS response-associated peptidase YedK</fullName>
    </submittedName>
</protein>
<comment type="caution">
    <text evidence="2">The sequence shown here is derived from an EMBL/GenBank/DDBJ whole genome shotgun (WGS) entry which is preliminary data.</text>
</comment>
<evidence type="ECO:0000256" key="1">
    <source>
        <dbReference type="SAM" id="MobiDB-lite"/>
    </source>
</evidence>
<dbReference type="EMBL" id="JACHKA010000001">
    <property type="protein sequence ID" value="MBB5985002.1"/>
    <property type="molecule type" value="Genomic_DNA"/>
</dbReference>
<feature type="region of interest" description="Disordered" evidence="1">
    <location>
        <begin position="1"/>
        <end position="24"/>
    </location>
</feature>
<evidence type="ECO:0000313" key="2">
    <source>
        <dbReference type="EMBL" id="MBB5985002.1"/>
    </source>
</evidence>
<dbReference type="SUPFAM" id="SSF143081">
    <property type="entry name" value="BB1717-like"/>
    <property type="match status" value="1"/>
</dbReference>
<dbReference type="Proteomes" id="UP001138540">
    <property type="component" value="Unassembled WGS sequence"/>
</dbReference>
<dbReference type="RefSeq" id="WP_184150828.1">
    <property type="nucleotide sequence ID" value="NZ_JACHKA010000001.1"/>
</dbReference>